<sequence length="73" mass="8096">MEVSKRQVAAGVQTHTGCCMRLANKNCTIIYVPFLRLTGIVMLGQKHQQPDQPLSSLKWEDVFRDAPVRVGGA</sequence>
<name>A0A0E9WX44_ANGAN</name>
<reference evidence="1" key="1">
    <citation type="submission" date="2014-11" db="EMBL/GenBank/DDBJ databases">
        <authorList>
            <person name="Amaro Gonzalez C."/>
        </authorList>
    </citation>
    <scope>NUCLEOTIDE SEQUENCE</scope>
</reference>
<proteinExistence type="predicted"/>
<accession>A0A0E9WX44</accession>
<dbReference type="EMBL" id="GBXM01014549">
    <property type="protein sequence ID" value="JAH94028.1"/>
    <property type="molecule type" value="Transcribed_RNA"/>
</dbReference>
<reference evidence="1" key="2">
    <citation type="journal article" date="2015" name="Fish Shellfish Immunol.">
        <title>Early steps in the European eel (Anguilla anguilla)-Vibrio vulnificus interaction in the gills: Role of the RtxA13 toxin.</title>
        <authorList>
            <person name="Callol A."/>
            <person name="Pajuelo D."/>
            <person name="Ebbesson L."/>
            <person name="Teles M."/>
            <person name="MacKenzie S."/>
            <person name="Amaro C."/>
        </authorList>
    </citation>
    <scope>NUCLEOTIDE SEQUENCE</scope>
</reference>
<dbReference type="AlphaFoldDB" id="A0A0E9WX44"/>
<organism evidence="1">
    <name type="scientific">Anguilla anguilla</name>
    <name type="common">European freshwater eel</name>
    <name type="synonym">Muraena anguilla</name>
    <dbReference type="NCBI Taxonomy" id="7936"/>
    <lineage>
        <taxon>Eukaryota</taxon>
        <taxon>Metazoa</taxon>
        <taxon>Chordata</taxon>
        <taxon>Craniata</taxon>
        <taxon>Vertebrata</taxon>
        <taxon>Euteleostomi</taxon>
        <taxon>Actinopterygii</taxon>
        <taxon>Neopterygii</taxon>
        <taxon>Teleostei</taxon>
        <taxon>Anguilliformes</taxon>
        <taxon>Anguillidae</taxon>
        <taxon>Anguilla</taxon>
    </lineage>
</organism>
<protein>
    <submittedName>
        <fullName evidence="1">Uncharacterized protein</fullName>
    </submittedName>
</protein>
<evidence type="ECO:0000313" key="1">
    <source>
        <dbReference type="EMBL" id="JAH94028.1"/>
    </source>
</evidence>